<evidence type="ECO:0000256" key="1">
    <source>
        <dbReference type="SAM" id="MobiDB-lite"/>
    </source>
</evidence>
<dbReference type="InterPro" id="IPR052772">
    <property type="entry name" value="Endo/PolyKinase_Domain-Protein"/>
</dbReference>
<feature type="region of interest" description="Disordered" evidence="1">
    <location>
        <begin position="1"/>
        <end position="25"/>
    </location>
</feature>
<gene>
    <name evidence="3" type="ORF">BB558_004906</name>
</gene>
<dbReference type="PANTHER" id="PTHR46535">
    <property type="entry name" value="NEDD4-BINDING PROTEIN 2"/>
    <property type="match status" value="1"/>
</dbReference>
<feature type="compositionally biased region" description="Low complexity" evidence="1">
    <location>
        <begin position="1"/>
        <end position="10"/>
    </location>
</feature>
<organism evidence="3 4">
    <name type="scientific">Smittium angustum</name>
    <dbReference type="NCBI Taxonomy" id="133377"/>
    <lineage>
        <taxon>Eukaryota</taxon>
        <taxon>Fungi</taxon>
        <taxon>Fungi incertae sedis</taxon>
        <taxon>Zoopagomycota</taxon>
        <taxon>Kickxellomycotina</taxon>
        <taxon>Harpellomycetes</taxon>
        <taxon>Harpellales</taxon>
        <taxon>Legeriomycetaceae</taxon>
        <taxon>Smittium</taxon>
    </lineage>
</organism>
<feature type="region of interest" description="Disordered" evidence="1">
    <location>
        <begin position="134"/>
        <end position="156"/>
    </location>
</feature>
<dbReference type="Gene3D" id="3.30.1370.110">
    <property type="match status" value="1"/>
</dbReference>
<feature type="domain" description="Smr" evidence="2">
    <location>
        <begin position="385"/>
        <end position="466"/>
    </location>
</feature>
<keyword evidence="4" id="KW-1185">Reference proteome</keyword>
<evidence type="ECO:0000313" key="3">
    <source>
        <dbReference type="EMBL" id="PVZ99082.1"/>
    </source>
</evidence>
<protein>
    <recommendedName>
        <fullName evidence="2">Smr domain-containing protein</fullName>
    </recommendedName>
</protein>
<dbReference type="SUPFAM" id="SSF160443">
    <property type="entry name" value="SMR domain-like"/>
    <property type="match status" value="1"/>
</dbReference>
<dbReference type="AlphaFoldDB" id="A0A2U1J262"/>
<sequence>MNNLPNNSKSKSSDEKPQNFKSAKDEKLIQERQELAYFLEAFYPDLDEETINNLLEDTIGISVNNYNDEIDDLGFEESNDNEDTLIDGSINQIEILDKLSTKFNIVRNNSQEFNTEEIACGNLEIPGLRRESLGNSNSDIEKDLDTSTSSQIKSGKLPTKSMFGDLEYKKPLKKMNKVSGSVQGVLSEVFGELDLEEAEKLSKQFDNPDEAVVYVLNKENEKEINDKTKRKGKTVWKQIEPKIIIKPSDSKNILSKQKTPIILLKSKSSQTATIKINNEYLRHALFVKPEGLMAIDAKNFILDSRIDPKICSEYKNVYMKKREYYFQKASSSFRRRNNVGMNSGISAFYAEEGKKCDMKAKMWWMRSAYAFVEQQRMIRKDPYLIDLHGLRLAESVYIVRLELFVWYGNETEKAPKPRVGCEIITGSGTHSDRGIQVLHPVVGRILGNEGWKFKELSERYFVYDRE</sequence>
<comment type="caution">
    <text evidence="3">The sequence shown here is derived from an EMBL/GenBank/DDBJ whole genome shotgun (WGS) entry which is preliminary data.</text>
</comment>
<dbReference type="PANTHER" id="PTHR46535:SF1">
    <property type="entry name" value="NEDD4-BINDING PROTEIN 2"/>
    <property type="match status" value="1"/>
</dbReference>
<evidence type="ECO:0000313" key="4">
    <source>
        <dbReference type="Proteomes" id="UP000245591"/>
    </source>
</evidence>
<feature type="compositionally biased region" description="Basic and acidic residues" evidence="1">
    <location>
        <begin position="11"/>
        <end position="25"/>
    </location>
</feature>
<dbReference type="EMBL" id="MBFU01000481">
    <property type="protein sequence ID" value="PVZ99082.1"/>
    <property type="molecule type" value="Genomic_DNA"/>
</dbReference>
<dbReference type="InterPro" id="IPR036063">
    <property type="entry name" value="Smr_dom_sf"/>
</dbReference>
<accession>A0A2U1J262</accession>
<reference evidence="3 4" key="1">
    <citation type="journal article" date="2018" name="MBio">
        <title>Comparative Genomics Reveals the Core Gene Toolbox for the Fungus-Insect Symbiosis.</title>
        <authorList>
            <person name="Wang Y."/>
            <person name="Stata M."/>
            <person name="Wang W."/>
            <person name="Stajich J.E."/>
            <person name="White M.M."/>
            <person name="Moncalvo J.M."/>
        </authorList>
    </citation>
    <scope>NUCLEOTIDE SEQUENCE [LARGE SCALE GENOMIC DNA]</scope>
    <source>
        <strain evidence="3 4">AUS-126-30</strain>
    </source>
</reference>
<dbReference type="GO" id="GO:0005634">
    <property type="term" value="C:nucleus"/>
    <property type="evidence" value="ECO:0007669"/>
    <property type="project" value="TreeGrafter"/>
</dbReference>
<name>A0A2U1J262_SMIAN</name>
<dbReference type="GO" id="GO:0004519">
    <property type="term" value="F:endonuclease activity"/>
    <property type="evidence" value="ECO:0007669"/>
    <property type="project" value="TreeGrafter"/>
</dbReference>
<evidence type="ECO:0000259" key="2">
    <source>
        <dbReference type="PROSITE" id="PS50828"/>
    </source>
</evidence>
<dbReference type="InterPro" id="IPR002625">
    <property type="entry name" value="Smr_dom"/>
</dbReference>
<proteinExistence type="predicted"/>
<dbReference type="PROSITE" id="PS50828">
    <property type="entry name" value="SMR"/>
    <property type="match status" value="1"/>
</dbReference>
<dbReference type="Proteomes" id="UP000245591">
    <property type="component" value="Unassembled WGS sequence"/>
</dbReference>